<reference evidence="2" key="2">
    <citation type="submission" date="2023-04" db="EMBL/GenBank/DDBJ databases">
        <authorList>
            <person name="Beletskiy A.V."/>
            <person name="Mardanov A.V."/>
            <person name="Ravin N.V."/>
        </authorList>
    </citation>
    <scope>NUCLEOTIDE SEQUENCE</scope>
    <source>
        <strain evidence="2">GKL-01</strain>
    </source>
</reference>
<feature type="chain" id="PRO_5041676101" evidence="1">
    <location>
        <begin position="19"/>
        <end position="304"/>
    </location>
</feature>
<organism evidence="2">
    <name type="scientific">Candidatus Thiocaldithrix dubininis</name>
    <dbReference type="NCBI Taxonomy" id="3080823"/>
    <lineage>
        <taxon>Bacteria</taxon>
        <taxon>Pseudomonadati</taxon>
        <taxon>Pseudomonadota</taxon>
        <taxon>Gammaproteobacteria</taxon>
        <taxon>Thiotrichales</taxon>
        <taxon>Thiotrichaceae</taxon>
        <taxon>Candidatus Thiocaldithrix</taxon>
    </lineage>
</organism>
<gene>
    <name evidence="2" type="ORF">QJT80_01950</name>
</gene>
<accession>A0AA95KIN4</accession>
<protein>
    <submittedName>
        <fullName evidence="2">Uncharacterized protein</fullName>
    </submittedName>
</protein>
<dbReference type="KEGG" id="tdu:QJT80_01950"/>
<name>A0AA95KIN4_9GAMM</name>
<proteinExistence type="predicted"/>
<evidence type="ECO:0000256" key="1">
    <source>
        <dbReference type="SAM" id="SignalP"/>
    </source>
</evidence>
<reference evidence="2" key="1">
    <citation type="journal article" date="2023" name="Int. J. Mol. Sci.">
        <title>Metagenomics Revealed a New Genus 'Candidatus Thiocaldithrix dubininis' gen. nov., sp. nov. and a New Species 'Candidatus Thiothrix putei' sp. nov. in the Family Thiotrichaceae, Some Members of Which Have Traits of Both Na+- and H+-Motive Energetics.</title>
        <authorList>
            <person name="Ravin N.V."/>
            <person name="Muntyan M.S."/>
            <person name="Smolyakov D.D."/>
            <person name="Rudenko T.S."/>
            <person name="Beletsky A.V."/>
            <person name="Mardanov A.V."/>
            <person name="Grabovich M.Y."/>
        </authorList>
    </citation>
    <scope>NUCLEOTIDE SEQUENCE</scope>
    <source>
        <strain evidence="2">GKL-01</strain>
    </source>
</reference>
<dbReference type="Proteomes" id="UP001300672">
    <property type="component" value="Chromosome"/>
</dbReference>
<feature type="signal peptide" evidence="1">
    <location>
        <begin position="1"/>
        <end position="18"/>
    </location>
</feature>
<dbReference type="AlphaFoldDB" id="A0AA95KIN4"/>
<evidence type="ECO:0000313" key="2">
    <source>
        <dbReference type="EMBL" id="WGZ91245.1"/>
    </source>
</evidence>
<dbReference type="EMBL" id="CP124755">
    <property type="protein sequence ID" value="WGZ91245.1"/>
    <property type="molecule type" value="Genomic_DNA"/>
</dbReference>
<sequence>MRVIWAVILSSWLGAAFAGTPDHLMWVGKDQDALVMAEVKRINPDKSRELVVIASLAPSKWWSPKAKQRFTLQMPSLNPLAEYLMLQKGQKYFMSLRKVGQHYEPVWGVWPLTRDSQQLADAHLADYQPEYQFLLNTGARYPIPSFLFDEVALRSENPQIPNDVLKELPTEQLVQIYLTYPYLSLLQTSQPQAAFTQLQTRFNGLRELLKHPDSSAEVLKVLRTEPLGDVTTLPAPTLKALSQRQSALLLVLAQADLSTTLSAVDRLALKHLVQTRLKQLQAADMQTSPMTAAYVLVQTKLQQH</sequence>
<keyword evidence="1" id="KW-0732">Signal</keyword>